<feature type="region of interest" description="Disordered" evidence="1">
    <location>
        <begin position="1"/>
        <end position="33"/>
    </location>
</feature>
<dbReference type="AlphaFoldDB" id="A0A0L6CR37"/>
<protein>
    <submittedName>
        <fullName evidence="2">Uncharacterized protein</fullName>
    </submittedName>
</protein>
<dbReference type="EMBL" id="LGVV01000079">
    <property type="protein sequence ID" value="KNX39983.1"/>
    <property type="molecule type" value="Genomic_DNA"/>
</dbReference>
<accession>A0A0L6CR37</accession>
<dbReference type="Proteomes" id="UP000037046">
    <property type="component" value="Unassembled WGS sequence"/>
</dbReference>
<evidence type="ECO:0000313" key="3">
    <source>
        <dbReference type="Proteomes" id="UP000037046"/>
    </source>
</evidence>
<organism evidence="2 3">
    <name type="scientific">Roseovarius tolerans</name>
    <dbReference type="NCBI Taxonomy" id="74031"/>
    <lineage>
        <taxon>Bacteria</taxon>
        <taxon>Pseudomonadati</taxon>
        <taxon>Pseudomonadota</taxon>
        <taxon>Alphaproteobacteria</taxon>
        <taxon>Rhodobacterales</taxon>
        <taxon>Roseobacteraceae</taxon>
        <taxon>Roseovarius</taxon>
    </lineage>
</organism>
<reference evidence="3" key="1">
    <citation type="submission" date="2015-07" db="EMBL/GenBank/DDBJ databases">
        <title>Draft Genome Sequence of Roseovarius tolerans EL-164, a producer of N-Acylated Alanine Methyl Esters (NAMEs).</title>
        <authorList>
            <person name="Voget S."/>
            <person name="Bruns H."/>
            <person name="Wagner-Doebler I."/>
            <person name="Schulz S."/>
            <person name="Daniel R."/>
        </authorList>
    </citation>
    <scope>NUCLEOTIDE SEQUENCE [LARGE SCALE GENOMIC DNA]</scope>
    <source>
        <strain evidence="3">EL-164</strain>
    </source>
</reference>
<sequence length="160" mass="17568">MKTDTCATGMRKSGNPYTKYEGGGRRPAPSYDDSIRATGLPDAVVDQGKRSTGGQSARVVHKINFRVLPLPGTVLMHEGQRYIAVGSDLHKRRDGQIVPIILWESHCAQCGRPFQCWSGLRSGTLNRRCLDHRAPGKAVAGAGRKRVAKHLSKHGRRKKS</sequence>
<feature type="compositionally biased region" description="Basic residues" evidence="1">
    <location>
        <begin position="143"/>
        <end position="160"/>
    </location>
</feature>
<dbReference type="RefSeq" id="WP_152911712.1">
    <property type="nucleotide sequence ID" value="NZ_CP118494.1"/>
</dbReference>
<name>A0A0L6CR37_9RHOB</name>
<gene>
    <name evidence="2" type="ORF">ROTO_34810</name>
</gene>
<keyword evidence="3" id="KW-1185">Reference proteome</keyword>
<evidence type="ECO:0000256" key="1">
    <source>
        <dbReference type="SAM" id="MobiDB-lite"/>
    </source>
</evidence>
<feature type="region of interest" description="Disordered" evidence="1">
    <location>
        <begin position="140"/>
        <end position="160"/>
    </location>
</feature>
<dbReference type="OrthoDB" id="8480541at2"/>
<comment type="caution">
    <text evidence="2">The sequence shown here is derived from an EMBL/GenBank/DDBJ whole genome shotgun (WGS) entry which is preliminary data.</text>
</comment>
<dbReference type="PATRIC" id="fig|74031.6.peg.3569"/>
<evidence type="ECO:0000313" key="2">
    <source>
        <dbReference type="EMBL" id="KNX39983.1"/>
    </source>
</evidence>
<proteinExistence type="predicted"/>